<dbReference type="Gene3D" id="2.40.40.10">
    <property type="entry name" value="RlpA-like domain"/>
    <property type="match status" value="1"/>
</dbReference>
<dbReference type="STRING" id="207559.Dde_2733"/>
<keyword evidence="6" id="KW-0732">Signal</keyword>
<protein>
    <recommendedName>
        <fullName evidence="2">peptidoglycan lytic exotransglycosylase</fullName>
        <ecNumber evidence="2">4.2.2.n1</ecNumber>
    </recommendedName>
    <alternativeName>
        <fullName evidence="5">Murein hydrolase A</fullName>
    </alternativeName>
</protein>
<evidence type="ECO:0000313" key="8">
    <source>
        <dbReference type="EMBL" id="ABB39529.2"/>
    </source>
</evidence>
<comment type="catalytic activity">
    <reaction evidence="1">
        <text>Exolytic cleavage of the (1-&gt;4)-beta-glycosidic linkage between N-acetylmuramic acid (MurNAc) and N-acetylglucosamine (GlcNAc) residues in peptidoglycan, from either the reducing or the non-reducing ends of the peptidoglycan chains, with concomitant formation of a 1,6-anhydrobond in the MurNAc residue.</text>
        <dbReference type="EC" id="4.2.2.n1"/>
    </reaction>
</comment>
<dbReference type="InterPro" id="IPR005300">
    <property type="entry name" value="MltA_B"/>
</dbReference>
<keyword evidence="4" id="KW-0961">Cell wall biogenesis/degradation</keyword>
<dbReference type="PIRSF" id="PIRSF019422">
    <property type="entry name" value="MltA"/>
    <property type="match status" value="1"/>
</dbReference>
<evidence type="ECO:0000256" key="4">
    <source>
        <dbReference type="ARBA" id="ARBA00023316"/>
    </source>
</evidence>
<keyword evidence="9" id="KW-1185">Reference proteome</keyword>
<evidence type="ECO:0000256" key="6">
    <source>
        <dbReference type="SAM" id="SignalP"/>
    </source>
</evidence>
<dbReference type="PANTHER" id="PTHR30124:SF0">
    <property type="entry name" value="MEMBRANE-BOUND LYTIC MUREIN TRANSGLYCOSYLASE A"/>
    <property type="match status" value="1"/>
</dbReference>
<gene>
    <name evidence="8" type="ordered locus">Dde_2733</name>
</gene>
<accession>Q30XR7</accession>
<dbReference type="EMBL" id="CP000112">
    <property type="protein sequence ID" value="ABB39529.2"/>
    <property type="molecule type" value="Genomic_DNA"/>
</dbReference>
<feature type="domain" description="Lytic transglycosylase MltA" evidence="7">
    <location>
        <begin position="150"/>
        <end position="308"/>
    </location>
</feature>
<dbReference type="CAZy" id="GH102">
    <property type="family name" value="Glycoside Hydrolase Family 102"/>
</dbReference>
<feature type="signal peptide" evidence="6">
    <location>
        <begin position="1"/>
        <end position="32"/>
    </location>
</feature>
<dbReference type="GO" id="GO:0004553">
    <property type="term" value="F:hydrolase activity, hydrolyzing O-glycosyl compounds"/>
    <property type="evidence" value="ECO:0007669"/>
    <property type="project" value="InterPro"/>
</dbReference>
<dbReference type="InterPro" id="IPR010611">
    <property type="entry name" value="3D_dom"/>
</dbReference>
<feature type="chain" id="PRO_5004219982" description="peptidoglycan lytic exotransglycosylase" evidence="6">
    <location>
        <begin position="33"/>
        <end position="419"/>
    </location>
</feature>
<dbReference type="HOGENOM" id="CLU_037751_1_1_7"/>
<evidence type="ECO:0000256" key="1">
    <source>
        <dbReference type="ARBA" id="ARBA00001420"/>
    </source>
</evidence>
<evidence type="ECO:0000256" key="3">
    <source>
        <dbReference type="ARBA" id="ARBA00023239"/>
    </source>
</evidence>
<dbReference type="GO" id="GO:0009253">
    <property type="term" value="P:peptidoglycan catabolic process"/>
    <property type="evidence" value="ECO:0007669"/>
    <property type="project" value="TreeGrafter"/>
</dbReference>
<evidence type="ECO:0000256" key="2">
    <source>
        <dbReference type="ARBA" id="ARBA00012587"/>
    </source>
</evidence>
<dbReference type="GO" id="GO:0071555">
    <property type="term" value="P:cell wall organization"/>
    <property type="evidence" value="ECO:0007669"/>
    <property type="project" value="UniProtKB-KW"/>
</dbReference>
<dbReference type="Gene3D" id="2.40.240.50">
    <property type="entry name" value="Barwin-like endoglucanases"/>
    <property type="match status" value="1"/>
</dbReference>
<dbReference type="InterPro" id="IPR026044">
    <property type="entry name" value="MltA"/>
</dbReference>
<dbReference type="AlphaFoldDB" id="Q30XR7"/>
<proteinExistence type="predicted"/>
<dbReference type="EC" id="4.2.2.n1" evidence="2"/>
<dbReference type="Pfam" id="PF06725">
    <property type="entry name" value="3D"/>
    <property type="match status" value="1"/>
</dbReference>
<sequence length="419" mass="46607">MKGMFVEMRVGRPMAPRLRLLLLAACCTVLLAAGGCAVTTEQAPVFREVPQDEARDLTRSLDPRRQGLDSWLALRPALERSLEYVRRRPAQDAALDKYGRRVTWDQLRSSLELFVSLLPQLDSRPELLARHFTFLRLEPGPLFTGYYEPYIHASPVRSAAYPFPLYGKPQDLKTVRLEAFHPRWKGQVLTYRVENGEVVPYHDRETIDSGGALEGKGLEIAWVQDPADIFFLQVQGSGRLIMPDGTEKHVLYAGKNGREYVSLGRVMKERGLLPADGISMQSIRAYLAAHPEKERELLNTNPSYVFFRLSDDGPYGSINQVLTPWVSLATDRATLPLGSAMLFSVPRPLPATVQQHGTDGRAYAEQPFTGIGLAQDTGGAIKEHRIDLFSGSGELAEFVAGHLAARGSVYLLLPRQTAP</sequence>
<dbReference type="Proteomes" id="UP000002710">
    <property type="component" value="Chromosome"/>
</dbReference>
<dbReference type="eggNOG" id="COG2821">
    <property type="taxonomic scope" value="Bacteria"/>
</dbReference>
<dbReference type="KEGG" id="dde:Dde_2733"/>
<dbReference type="Pfam" id="PF03562">
    <property type="entry name" value="MltA"/>
    <property type="match status" value="1"/>
</dbReference>
<dbReference type="GO" id="GO:0009254">
    <property type="term" value="P:peptidoglycan turnover"/>
    <property type="evidence" value="ECO:0007669"/>
    <property type="project" value="InterPro"/>
</dbReference>
<name>Q30XR7_OLEA2</name>
<organism evidence="8 9">
    <name type="scientific">Oleidesulfovibrio alaskensis (strain ATCC BAA-1058 / DSM 17464 / G20)</name>
    <name type="common">Desulfovibrio alaskensis</name>
    <dbReference type="NCBI Taxonomy" id="207559"/>
    <lineage>
        <taxon>Bacteria</taxon>
        <taxon>Pseudomonadati</taxon>
        <taxon>Thermodesulfobacteriota</taxon>
        <taxon>Desulfovibrionia</taxon>
        <taxon>Desulfovibrionales</taxon>
        <taxon>Desulfovibrionaceae</taxon>
        <taxon>Oleidesulfovibrio</taxon>
    </lineage>
</organism>
<dbReference type="CDD" id="cd14668">
    <property type="entry name" value="mlta_B"/>
    <property type="match status" value="1"/>
</dbReference>
<reference evidence="8 9" key="1">
    <citation type="journal article" date="2011" name="J. Bacteriol.">
        <title>Complete genome sequence and updated annotation of Desulfovibrio alaskensis G20.</title>
        <authorList>
            <person name="Hauser L.J."/>
            <person name="Land M.L."/>
            <person name="Brown S.D."/>
            <person name="Larimer F."/>
            <person name="Keller K.L."/>
            <person name="Rapp-Giles B.J."/>
            <person name="Price M.N."/>
            <person name="Lin M."/>
            <person name="Bruce D.C."/>
            <person name="Detter J.C."/>
            <person name="Tapia R."/>
            <person name="Han C.S."/>
            <person name="Goodwin L.A."/>
            <person name="Cheng J.F."/>
            <person name="Pitluck S."/>
            <person name="Copeland A."/>
            <person name="Lucas S."/>
            <person name="Nolan M."/>
            <person name="Lapidus A.L."/>
            <person name="Palumbo A.V."/>
            <person name="Wall J.D."/>
        </authorList>
    </citation>
    <scope>NUCLEOTIDE SEQUENCE [LARGE SCALE GENOMIC DNA]</scope>
    <source>
        <strain evidence="9">ATCC BAA 1058 / DSM 17464 / G20</strain>
    </source>
</reference>
<evidence type="ECO:0000313" key="9">
    <source>
        <dbReference type="Proteomes" id="UP000002710"/>
    </source>
</evidence>
<dbReference type="InterPro" id="IPR036908">
    <property type="entry name" value="RlpA-like_sf"/>
</dbReference>
<dbReference type="PANTHER" id="PTHR30124">
    <property type="entry name" value="MEMBRANE-BOUND LYTIC MUREIN TRANSGLYCOSYLASE A"/>
    <property type="match status" value="1"/>
</dbReference>
<keyword evidence="3" id="KW-0456">Lyase</keyword>
<dbReference type="SMART" id="SM00925">
    <property type="entry name" value="MltA"/>
    <property type="match status" value="1"/>
</dbReference>
<dbReference type="SUPFAM" id="SSF50685">
    <property type="entry name" value="Barwin-like endoglucanases"/>
    <property type="match status" value="1"/>
</dbReference>
<dbReference type="GO" id="GO:0019867">
    <property type="term" value="C:outer membrane"/>
    <property type="evidence" value="ECO:0007669"/>
    <property type="project" value="InterPro"/>
</dbReference>
<evidence type="ECO:0000256" key="5">
    <source>
        <dbReference type="ARBA" id="ARBA00030918"/>
    </source>
</evidence>
<dbReference type="CDD" id="cd14485">
    <property type="entry name" value="mltA_like_LT_A"/>
    <property type="match status" value="1"/>
</dbReference>
<evidence type="ECO:0000259" key="7">
    <source>
        <dbReference type="SMART" id="SM00925"/>
    </source>
</evidence>
<dbReference type="GO" id="GO:0008933">
    <property type="term" value="F:peptidoglycan lytic transglycosylase activity"/>
    <property type="evidence" value="ECO:0007669"/>
    <property type="project" value="TreeGrafter"/>
</dbReference>